<evidence type="ECO:0000256" key="1">
    <source>
        <dbReference type="ARBA" id="ARBA00007853"/>
    </source>
</evidence>
<sequence>MSLQKETNWLMETLLGENGESQVGISKAAHQQHNIPTSLISKQSMHHSVVTTTALNSIKNKCMFVVFYKSRYNRTVVGVRDFSTHWKDLEWQSLKVQRDEAATIPRPEKVFLWEIELLTHSSNIFKSDDLKHKRQSKYMSSKMWAHTLSQGQEFRQSSIQFSMRLSFPTTYNEKMVQAMKETATTTATTSCRLFGVDLMVPAITKDPVEPIDSYKKKIKISKIFEDERVDHVQAKSRTKVCRFNLFDGYDELIDELERLFDIKGELHMHNQWEMFFIYDDGDMMILGDDLWPIFCNMAKEIFICSKEDVKIGISNNRFSKGDPTLTTTILPPDIVLQGARNRLNRSAVFVMNTTELIYCSLACMHALKKKKRK</sequence>
<comment type="similarity">
    <text evidence="1">Belongs to the ARF family.</text>
</comment>
<dbReference type="Proteomes" id="UP000823674">
    <property type="component" value="Chromosome A09"/>
</dbReference>
<keyword evidence="2" id="KW-0927">Auxin signaling pathway</keyword>
<keyword evidence="5" id="KW-1185">Reference proteome</keyword>
<name>A0ABQ7LBF5_BRACM</name>
<dbReference type="InterPro" id="IPR010525">
    <property type="entry name" value="ARF_dom"/>
</dbReference>
<feature type="domain" description="PB1" evidence="3">
    <location>
        <begin position="217"/>
        <end position="306"/>
    </location>
</feature>
<dbReference type="Gene3D" id="2.30.30.1040">
    <property type="match status" value="1"/>
</dbReference>
<organism evidence="4 5">
    <name type="scientific">Brassica rapa subsp. trilocularis</name>
    <dbReference type="NCBI Taxonomy" id="1813537"/>
    <lineage>
        <taxon>Eukaryota</taxon>
        <taxon>Viridiplantae</taxon>
        <taxon>Streptophyta</taxon>
        <taxon>Embryophyta</taxon>
        <taxon>Tracheophyta</taxon>
        <taxon>Spermatophyta</taxon>
        <taxon>Magnoliopsida</taxon>
        <taxon>eudicotyledons</taxon>
        <taxon>Gunneridae</taxon>
        <taxon>Pentapetalae</taxon>
        <taxon>rosids</taxon>
        <taxon>malvids</taxon>
        <taxon>Brassicales</taxon>
        <taxon>Brassicaceae</taxon>
        <taxon>Brassiceae</taxon>
        <taxon>Brassica</taxon>
    </lineage>
</organism>
<evidence type="ECO:0000313" key="5">
    <source>
        <dbReference type="Proteomes" id="UP000823674"/>
    </source>
</evidence>
<gene>
    <name evidence="4" type="primary">A09g506410.1_BraROA</name>
    <name evidence="4" type="ORF">IGI04_035381</name>
</gene>
<dbReference type="Pfam" id="PF06507">
    <property type="entry name" value="ARF_AD"/>
    <property type="match status" value="1"/>
</dbReference>
<accession>A0ABQ7LBF5</accession>
<dbReference type="InterPro" id="IPR044835">
    <property type="entry name" value="ARF_plant"/>
</dbReference>
<proteinExistence type="inferred from homology"/>
<dbReference type="PANTHER" id="PTHR31384">
    <property type="entry name" value="AUXIN RESPONSE FACTOR 4-RELATED"/>
    <property type="match status" value="1"/>
</dbReference>
<dbReference type="Gene3D" id="3.10.20.90">
    <property type="entry name" value="Phosphatidylinositol 3-kinase Catalytic Subunit, Chain A, domain 1"/>
    <property type="match status" value="1"/>
</dbReference>
<dbReference type="InterPro" id="IPR053793">
    <property type="entry name" value="PB1-like"/>
</dbReference>
<reference evidence="4 5" key="1">
    <citation type="submission" date="2021-03" db="EMBL/GenBank/DDBJ databases">
        <authorList>
            <person name="King G.J."/>
            <person name="Bancroft I."/>
            <person name="Baten A."/>
            <person name="Bloomfield J."/>
            <person name="Borpatragohain P."/>
            <person name="He Z."/>
            <person name="Irish N."/>
            <person name="Irwin J."/>
            <person name="Liu K."/>
            <person name="Mauleon R.P."/>
            <person name="Moore J."/>
            <person name="Morris R."/>
            <person name="Ostergaard L."/>
            <person name="Wang B."/>
            <person name="Wells R."/>
        </authorList>
    </citation>
    <scope>NUCLEOTIDE SEQUENCE [LARGE SCALE GENOMIC DNA]</scope>
    <source>
        <strain evidence="4">R-o-18</strain>
        <tissue evidence="4">Leaf</tissue>
    </source>
</reference>
<evidence type="ECO:0000313" key="4">
    <source>
        <dbReference type="EMBL" id="KAG5383911.1"/>
    </source>
</evidence>
<evidence type="ECO:0000256" key="2">
    <source>
        <dbReference type="ARBA" id="ARBA00023294"/>
    </source>
</evidence>
<dbReference type="PANTHER" id="PTHR31384:SF164">
    <property type="entry name" value="AUXIN RESPONSE FACTOR 12-RELATED"/>
    <property type="match status" value="1"/>
</dbReference>
<evidence type="ECO:0000259" key="3">
    <source>
        <dbReference type="PROSITE" id="PS51745"/>
    </source>
</evidence>
<comment type="caution">
    <text evidence="4">The sequence shown here is derived from an EMBL/GenBank/DDBJ whole genome shotgun (WGS) entry which is preliminary data.</text>
</comment>
<dbReference type="SUPFAM" id="SSF54277">
    <property type="entry name" value="CAD &amp; PB1 domains"/>
    <property type="match status" value="1"/>
</dbReference>
<protein>
    <recommendedName>
        <fullName evidence="3">PB1 domain-containing protein</fullName>
    </recommendedName>
</protein>
<dbReference type="PROSITE" id="PS51745">
    <property type="entry name" value="PB1"/>
    <property type="match status" value="1"/>
</dbReference>
<dbReference type="EMBL" id="JADBGQ010000008">
    <property type="protein sequence ID" value="KAG5383911.1"/>
    <property type="molecule type" value="Genomic_DNA"/>
</dbReference>